<dbReference type="Gene3D" id="3.40.50.720">
    <property type="entry name" value="NAD(P)-binding Rossmann-like Domain"/>
    <property type="match status" value="1"/>
</dbReference>
<keyword evidence="1" id="KW-0521">NADP</keyword>
<dbReference type="InterPro" id="IPR001509">
    <property type="entry name" value="Epimerase_deHydtase"/>
</dbReference>
<sequence length="326" mass="35215">MRIAVIGAAGMIGHELTRELVTTDRINGQKIEQLILSDIRPVDTKTDETHITEVIGDAADSRVVETILTARPDVIFHVAATAMGQADRDFAIGYHINFDTVRTLAEGLRLAGESLCPRLVHASSIGVFGGPFPAVIEDHHTPCPDSSYGAQKLMSETLIADYSRMGFLDGICLRLPTIAIRPGAATHGNSGFFSNIIREPLHNKDAILPASDNVRHWLASPKTAVAQLIHAATLPSADIDGSRALTMPGISVTVAELLDALKAEAGKHALSRVKRQLPPLYQAEDFPQRFATSRAHALGFPCLEQTASDLINDYLATSHVQQNPDR</sequence>
<dbReference type="PANTHER" id="PTHR43103:SF3">
    <property type="entry name" value="ADP-L-GLYCERO-D-MANNO-HEPTOSE-6-EPIMERASE"/>
    <property type="match status" value="1"/>
</dbReference>
<proteinExistence type="predicted"/>
<evidence type="ECO:0000256" key="2">
    <source>
        <dbReference type="ARBA" id="ARBA00023277"/>
    </source>
</evidence>
<comment type="caution">
    <text evidence="4">The sequence shown here is derived from an EMBL/GenBank/DDBJ whole genome shotgun (WGS) entry which is preliminary data.</text>
</comment>
<dbReference type="EMBL" id="VHLG01000001">
    <property type="protein sequence ID" value="TPW33191.1"/>
    <property type="molecule type" value="Genomic_DNA"/>
</dbReference>
<evidence type="ECO:0000313" key="4">
    <source>
        <dbReference type="EMBL" id="TPW33191.1"/>
    </source>
</evidence>
<protein>
    <submittedName>
        <fullName evidence="4">NAD-dependent epimerase/dehydratase family protein</fullName>
    </submittedName>
</protein>
<keyword evidence="2" id="KW-0119">Carbohydrate metabolism</keyword>
<dbReference type="Proteomes" id="UP000318801">
    <property type="component" value="Unassembled WGS sequence"/>
</dbReference>
<dbReference type="SUPFAM" id="SSF51735">
    <property type="entry name" value="NAD(P)-binding Rossmann-fold domains"/>
    <property type="match status" value="1"/>
</dbReference>
<name>A0A506UIM8_9HYPH</name>
<dbReference type="OrthoDB" id="9801056at2"/>
<organism evidence="4 5">
    <name type="scientific">Martelella alba</name>
    <dbReference type="NCBI Taxonomy" id="2590451"/>
    <lineage>
        <taxon>Bacteria</taxon>
        <taxon>Pseudomonadati</taxon>
        <taxon>Pseudomonadota</taxon>
        <taxon>Alphaproteobacteria</taxon>
        <taxon>Hyphomicrobiales</taxon>
        <taxon>Aurantimonadaceae</taxon>
        <taxon>Martelella</taxon>
    </lineage>
</organism>
<feature type="domain" description="NAD-dependent epimerase/dehydratase" evidence="3">
    <location>
        <begin position="3"/>
        <end position="218"/>
    </location>
</feature>
<dbReference type="Gene3D" id="3.90.25.10">
    <property type="entry name" value="UDP-galactose 4-epimerase, domain 1"/>
    <property type="match status" value="1"/>
</dbReference>
<dbReference type="Pfam" id="PF01370">
    <property type="entry name" value="Epimerase"/>
    <property type="match status" value="1"/>
</dbReference>
<dbReference type="PANTHER" id="PTHR43103">
    <property type="entry name" value="NUCLEOSIDE-DIPHOSPHATE-SUGAR EPIMERASE"/>
    <property type="match status" value="1"/>
</dbReference>
<gene>
    <name evidence="4" type="ORF">FJU08_01090</name>
</gene>
<evidence type="ECO:0000259" key="3">
    <source>
        <dbReference type="Pfam" id="PF01370"/>
    </source>
</evidence>
<dbReference type="RefSeq" id="WP_141147127.1">
    <property type="nucleotide sequence ID" value="NZ_VHLG01000001.1"/>
</dbReference>
<evidence type="ECO:0000256" key="1">
    <source>
        <dbReference type="ARBA" id="ARBA00022857"/>
    </source>
</evidence>
<reference evidence="4 5" key="1">
    <citation type="submission" date="2019-06" db="EMBL/GenBank/DDBJ databases">
        <authorList>
            <person name="Li M."/>
        </authorList>
    </citation>
    <scope>NUCLEOTIDE SEQUENCE [LARGE SCALE GENOMIC DNA]</scope>
    <source>
        <strain evidence="4 5">BGMRC2036</strain>
    </source>
</reference>
<keyword evidence="5" id="KW-1185">Reference proteome</keyword>
<accession>A0A506UIM8</accession>
<dbReference type="AlphaFoldDB" id="A0A506UIM8"/>
<dbReference type="InterPro" id="IPR036291">
    <property type="entry name" value="NAD(P)-bd_dom_sf"/>
</dbReference>
<evidence type="ECO:0000313" key="5">
    <source>
        <dbReference type="Proteomes" id="UP000318801"/>
    </source>
</evidence>